<dbReference type="Proteomes" id="UP001165667">
    <property type="component" value="Unassembled WGS sequence"/>
</dbReference>
<evidence type="ECO:0000313" key="6">
    <source>
        <dbReference type="EMBL" id="MCW6508734.1"/>
    </source>
</evidence>
<comment type="subcellular location">
    <subcellularLocation>
        <location evidence="1">Cell envelope</location>
    </subcellularLocation>
</comment>
<comment type="similarity">
    <text evidence="2">Belongs to the bacterial solute-binding protein 2 family.</text>
</comment>
<dbReference type="AlphaFoldDB" id="A0AA42CIT7"/>
<organism evidence="6 7">
    <name type="scientific">Lichenifustis flavocetrariae</name>
    <dbReference type="NCBI Taxonomy" id="2949735"/>
    <lineage>
        <taxon>Bacteria</taxon>
        <taxon>Pseudomonadati</taxon>
        <taxon>Pseudomonadota</taxon>
        <taxon>Alphaproteobacteria</taxon>
        <taxon>Hyphomicrobiales</taxon>
        <taxon>Lichenihabitantaceae</taxon>
        <taxon>Lichenifustis</taxon>
    </lineage>
</organism>
<keyword evidence="7" id="KW-1185">Reference proteome</keyword>
<gene>
    <name evidence="6" type="ORF">M8523_11965</name>
</gene>
<evidence type="ECO:0000256" key="4">
    <source>
        <dbReference type="SAM" id="SignalP"/>
    </source>
</evidence>
<evidence type="ECO:0000256" key="2">
    <source>
        <dbReference type="ARBA" id="ARBA00007639"/>
    </source>
</evidence>
<name>A0AA42CIT7_9HYPH</name>
<evidence type="ECO:0000259" key="5">
    <source>
        <dbReference type="Pfam" id="PF13407"/>
    </source>
</evidence>
<dbReference type="GO" id="GO:0030246">
    <property type="term" value="F:carbohydrate binding"/>
    <property type="evidence" value="ECO:0007669"/>
    <property type="project" value="UniProtKB-ARBA"/>
</dbReference>
<dbReference type="PANTHER" id="PTHR46847">
    <property type="entry name" value="D-ALLOSE-BINDING PERIPLASMIC PROTEIN-RELATED"/>
    <property type="match status" value="1"/>
</dbReference>
<feature type="signal peptide" evidence="4">
    <location>
        <begin position="1"/>
        <end position="23"/>
    </location>
</feature>
<dbReference type="PANTHER" id="PTHR46847:SF1">
    <property type="entry name" value="D-ALLOSE-BINDING PERIPLASMIC PROTEIN-RELATED"/>
    <property type="match status" value="1"/>
</dbReference>
<dbReference type="SUPFAM" id="SSF53822">
    <property type="entry name" value="Periplasmic binding protein-like I"/>
    <property type="match status" value="1"/>
</dbReference>
<evidence type="ECO:0000256" key="3">
    <source>
        <dbReference type="ARBA" id="ARBA00022729"/>
    </source>
</evidence>
<evidence type="ECO:0000256" key="1">
    <source>
        <dbReference type="ARBA" id="ARBA00004196"/>
    </source>
</evidence>
<accession>A0AA42CIT7</accession>
<reference evidence="6" key="1">
    <citation type="submission" date="2022-05" db="EMBL/GenBank/DDBJ databases">
        <authorList>
            <person name="Pankratov T."/>
        </authorList>
    </citation>
    <scope>NUCLEOTIDE SEQUENCE</scope>
    <source>
        <strain evidence="6">BP6-180914</strain>
    </source>
</reference>
<dbReference type="InterPro" id="IPR025997">
    <property type="entry name" value="SBP_2_dom"/>
</dbReference>
<feature type="domain" description="Periplasmic binding protein" evidence="5">
    <location>
        <begin position="30"/>
        <end position="281"/>
    </location>
</feature>
<feature type="chain" id="PRO_5041220550" evidence="4">
    <location>
        <begin position="24"/>
        <end position="340"/>
    </location>
</feature>
<sequence>MTRGSLMLAVAAGVTLLAGGVRADDTKAALVPGGPHPYFAAWEQAGKDAVRDFHLSSADYKVPEKWELNAQNQLLESLVSQGYNAFLVFPGDPVGSASTVAELADTGAPVLAIGGCLKDPSMAGFCLGTDVAHSAYLGTQQLIKVMGTGKKRIAHFTGFLVDPNTQLRIDAVKKAAEEAGDEVVQVIADIDAPEPAQEKINAYLAAHANDVDGIVTTAWVPAVVASNALRKIGDKRIKMVAIDHDQVVLQAVKDGFVAGTMLQNPYGQGYIGAFAADKLRNGCTVKADAPWKANALTSHFIDSGTVFVAADKVDTYLEAMQGITKDLLSTFQATYLVCKS</sequence>
<dbReference type="GO" id="GO:0030313">
    <property type="term" value="C:cell envelope"/>
    <property type="evidence" value="ECO:0007669"/>
    <property type="project" value="UniProtKB-SubCell"/>
</dbReference>
<protein>
    <submittedName>
        <fullName evidence="6">Sugar ABC transporter substrate-binding protein</fullName>
    </submittedName>
</protein>
<proteinExistence type="inferred from homology"/>
<dbReference type="Gene3D" id="3.40.50.2300">
    <property type="match status" value="2"/>
</dbReference>
<dbReference type="InterPro" id="IPR028082">
    <property type="entry name" value="Peripla_BP_I"/>
</dbReference>
<dbReference type="RefSeq" id="WP_282585106.1">
    <property type="nucleotide sequence ID" value="NZ_JAMOIM010000007.1"/>
</dbReference>
<comment type="caution">
    <text evidence="6">The sequence shown here is derived from an EMBL/GenBank/DDBJ whole genome shotgun (WGS) entry which is preliminary data.</text>
</comment>
<keyword evidence="3 4" id="KW-0732">Signal</keyword>
<dbReference type="EMBL" id="JAMOIM010000007">
    <property type="protein sequence ID" value="MCW6508734.1"/>
    <property type="molecule type" value="Genomic_DNA"/>
</dbReference>
<evidence type="ECO:0000313" key="7">
    <source>
        <dbReference type="Proteomes" id="UP001165667"/>
    </source>
</evidence>
<dbReference type="Pfam" id="PF13407">
    <property type="entry name" value="Peripla_BP_4"/>
    <property type="match status" value="1"/>
</dbReference>